<evidence type="ECO:0000313" key="12">
    <source>
        <dbReference type="Proteomes" id="UP000297225"/>
    </source>
</evidence>
<dbReference type="AlphaFoldDB" id="A0A4Y8WQG3"/>
<feature type="binding site" evidence="9">
    <location>
        <position position="20"/>
    </location>
    <ligand>
        <name>ATP</name>
        <dbReference type="ChEBI" id="CHEBI:30616"/>
    </ligand>
</feature>
<evidence type="ECO:0000256" key="7">
    <source>
        <dbReference type="ARBA" id="ARBA00022993"/>
    </source>
</evidence>
<evidence type="ECO:0000256" key="5">
    <source>
        <dbReference type="ARBA" id="ARBA00022840"/>
    </source>
</evidence>
<evidence type="ECO:0000256" key="1">
    <source>
        <dbReference type="ARBA" id="ARBA00022490"/>
    </source>
</evidence>
<feature type="domain" description="Cytidyltransferase-like" evidence="10">
    <location>
        <begin position="8"/>
        <end position="134"/>
    </location>
</feature>
<feature type="binding site" evidence="9">
    <location>
        <position position="76"/>
    </location>
    <ligand>
        <name>substrate</name>
    </ligand>
</feature>
<gene>
    <name evidence="9 11" type="primary">coaD</name>
    <name evidence="11" type="ORF">E4P47_06555</name>
</gene>
<accession>A0A4Y8WQG3</accession>
<dbReference type="PANTHER" id="PTHR21342:SF1">
    <property type="entry name" value="PHOSPHOPANTETHEINE ADENYLYLTRANSFERASE"/>
    <property type="match status" value="1"/>
</dbReference>
<keyword evidence="12" id="KW-1185">Reference proteome</keyword>
<reference evidence="11 12" key="1">
    <citation type="submission" date="2019-03" db="EMBL/GenBank/DDBJ databases">
        <title>Porphyromonas levii Isolated from the Uterus of Dairy Cows.</title>
        <authorList>
            <person name="Francis A.M."/>
        </authorList>
    </citation>
    <scope>NUCLEOTIDE SEQUENCE [LARGE SCALE GENOMIC DNA]</scope>
    <source>
        <strain evidence="11 12">AF5678</strain>
    </source>
</reference>
<dbReference type="STRING" id="1122973.GCA_000379925_00143"/>
<dbReference type="GO" id="GO:0005524">
    <property type="term" value="F:ATP binding"/>
    <property type="evidence" value="ECO:0007669"/>
    <property type="project" value="UniProtKB-KW"/>
</dbReference>
<feature type="binding site" evidence="9">
    <location>
        <begin position="12"/>
        <end position="13"/>
    </location>
    <ligand>
        <name>ATP</name>
        <dbReference type="ChEBI" id="CHEBI:30616"/>
    </ligand>
</feature>
<keyword evidence="2 9" id="KW-0808">Transferase</keyword>
<dbReference type="GeneID" id="66796378"/>
<comment type="subunit">
    <text evidence="9">Homohexamer.</text>
</comment>
<evidence type="ECO:0000256" key="4">
    <source>
        <dbReference type="ARBA" id="ARBA00022741"/>
    </source>
</evidence>
<feature type="binding site" evidence="9">
    <location>
        <begin position="124"/>
        <end position="130"/>
    </location>
    <ligand>
        <name>ATP</name>
        <dbReference type="ChEBI" id="CHEBI:30616"/>
    </ligand>
</feature>
<dbReference type="HAMAP" id="MF_00151">
    <property type="entry name" value="PPAT_bact"/>
    <property type="match status" value="1"/>
</dbReference>
<evidence type="ECO:0000256" key="2">
    <source>
        <dbReference type="ARBA" id="ARBA00022679"/>
    </source>
</evidence>
<comment type="similarity">
    <text evidence="9">Belongs to the bacterial CoaD family.</text>
</comment>
<feature type="site" description="Transition state stabilizer" evidence="9">
    <location>
        <position position="20"/>
    </location>
</feature>
<keyword evidence="3 9" id="KW-0548">Nucleotidyltransferase</keyword>
<dbReference type="OrthoDB" id="9806661at2"/>
<comment type="catalytic activity">
    <reaction evidence="8 9">
        <text>(R)-4'-phosphopantetheine + ATP + H(+) = 3'-dephospho-CoA + diphosphate</text>
        <dbReference type="Rhea" id="RHEA:19801"/>
        <dbReference type="ChEBI" id="CHEBI:15378"/>
        <dbReference type="ChEBI" id="CHEBI:30616"/>
        <dbReference type="ChEBI" id="CHEBI:33019"/>
        <dbReference type="ChEBI" id="CHEBI:57328"/>
        <dbReference type="ChEBI" id="CHEBI:61723"/>
        <dbReference type="EC" id="2.7.7.3"/>
    </reaction>
</comment>
<dbReference type="Pfam" id="PF01467">
    <property type="entry name" value="CTP_transf_like"/>
    <property type="match status" value="1"/>
</dbReference>
<comment type="pathway">
    <text evidence="9">Cofactor biosynthesis; coenzyme A biosynthesis; CoA from (R)-pantothenate: step 4/5.</text>
</comment>
<evidence type="ECO:0000256" key="6">
    <source>
        <dbReference type="ARBA" id="ARBA00022842"/>
    </source>
</evidence>
<protein>
    <recommendedName>
        <fullName evidence="9">Phosphopantetheine adenylyltransferase</fullName>
        <ecNumber evidence="9">2.7.7.3</ecNumber>
    </recommendedName>
    <alternativeName>
        <fullName evidence="9">Dephospho-CoA pyrophosphorylase</fullName>
    </alternativeName>
    <alternativeName>
        <fullName evidence="9">Pantetheine-phosphate adenylyltransferase</fullName>
        <shortName evidence="9">PPAT</shortName>
    </alternativeName>
</protein>
<dbReference type="GO" id="GO:0015937">
    <property type="term" value="P:coenzyme A biosynthetic process"/>
    <property type="evidence" value="ECO:0007669"/>
    <property type="project" value="UniProtKB-UniRule"/>
</dbReference>
<feature type="binding site" evidence="9">
    <location>
        <position position="12"/>
    </location>
    <ligand>
        <name>substrate</name>
    </ligand>
</feature>
<dbReference type="RefSeq" id="WP_018357426.1">
    <property type="nucleotide sequence ID" value="NZ_CP197400.1"/>
</dbReference>
<comment type="function">
    <text evidence="9">Reversibly transfers an adenylyl group from ATP to 4'-phosphopantetheine, yielding dephospho-CoA (dPCoA) and pyrophosphate.</text>
</comment>
<dbReference type="InterPro" id="IPR001980">
    <property type="entry name" value="PPAT"/>
</dbReference>
<comment type="caution">
    <text evidence="11">The sequence shown here is derived from an EMBL/GenBank/DDBJ whole genome shotgun (WGS) entry which is preliminary data.</text>
</comment>
<keyword evidence="4 9" id="KW-0547">Nucleotide-binding</keyword>
<feature type="binding site" evidence="9">
    <location>
        <begin position="90"/>
        <end position="92"/>
    </location>
    <ligand>
        <name>ATP</name>
        <dbReference type="ChEBI" id="CHEBI:30616"/>
    </ligand>
</feature>
<dbReference type="PRINTS" id="PR01020">
    <property type="entry name" value="LPSBIOSNTHSS"/>
</dbReference>
<feature type="binding site" evidence="9">
    <location>
        <position position="44"/>
    </location>
    <ligand>
        <name>substrate</name>
    </ligand>
</feature>
<dbReference type="InterPro" id="IPR004821">
    <property type="entry name" value="Cyt_trans-like"/>
</dbReference>
<evidence type="ECO:0000256" key="8">
    <source>
        <dbReference type="ARBA" id="ARBA00029346"/>
    </source>
</evidence>
<proteinExistence type="inferred from homology"/>
<keyword evidence="5 9" id="KW-0067">ATP-binding</keyword>
<comment type="cofactor">
    <cofactor evidence="9">
        <name>Mg(2+)</name>
        <dbReference type="ChEBI" id="CHEBI:18420"/>
    </cofactor>
</comment>
<dbReference type="UniPathway" id="UPA00241">
    <property type="reaction ID" value="UER00355"/>
</dbReference>
<keyword evidence="1 9" id="KW-0963">Cytoplasm</keyword>
<name>A0A4Y8WQG3_9PORP</name>
<dbReference type="EMBL" id="SPNC01000097">
    <property type="protein sequence ID" value="TFH94673.1"/>
    <property type="molecule type" value="Genomic_DNA"/>
</dbReference>
<evidence type="ECO:0000256" key="3">
    <source>
        <dbReference type="ARBA" id="ARBA00022695"/>
    </source>
</evidence>
<dbReference type="Gene3D" id="3.40.50.620">
    <property type="entry name" value="HUPs"/>
    <property type="match status" value="1"/>
</dbReference>
<dbReference type="SUPFAM" id="SSF52374">
    <property type="entry name" value="Nucleotidylyl transferase"/>
    <property type="match status" value="1"/>
</dbReference>
<dbReference type="NCBIfam" id="TIGR01510">
    <property type="entry name" value="coaD_prev_kdtB"/>
    <property type="match status" value="1"/>
</dbReference>
<evidence type="ECO:0000259" key="10">
    <source>
        <dbReference type="Pfam" id="PF01467"/>
    </source>
</evidence>
<evidence type="ECO:0000256" key="9">
    <source>
        <dbReference type="HAMAP-Rule" id="MF_00151"/>
    </source>
</evidence>
<keyword evidence="6 9" id="KW-0460">Magnesium</keyword>
<dbReference type="Proteomes" id="UP000297225">
    <property type="component" value="Unassembled WGS sequence"/>
</dbReference>
<evidence type="ECO:0000313" key="11">
    <source>
        <dbReference type="EMBL" id="TFH94673.1"/>
    </source>
</evidence>
<feature type="binding site" evidence="9">
    <location>
        <position position="100"/>
    </location>
    <ligand>
        <name>ATP</name>
        <dbReference type="ChEBI" id="CHEBI:30616"/>
    </ligand>
</feature>
<dbReference type="InterPro" id="IPR014729">
    <property type="entry name" value="Rossmann-like_a/b/a_fold"/>
</dbReference>
<keyword evidence="7 9" id="KW-0173">Coenzyme A biosynthesis</keyword>
<dbReference type="EC" id="2.7.7.3" evidence="9"/>
<comment type="subcellular location">
    <subcellularLocation>
        <location evidence="9">Cytoplasm</location>
    </subcellularLocation>
</comment>
<organism evidence="11 12">
    <name type="scientific">Porphyromonas levii</name>
    <dbReference type="NCBI Taxonomy" id="28114"/>
    <lineage>
        <taxon>Bacteria</taxon>
        <taxon>Pseudomonadati</taxon>
        <taxon>Bacteroidota</taxon>
        <taxon>Bacteroidia</taxon>
        <taxon>Bacteroidales</taxon>
        <taxon>Porphyromonadaceae</taxon>
        <taxon>Porphyromonas</taxon>
    </lineage>
</organism>
<dbReference type="GO" id="GO:0005737">
    <property type="term" value="C:cytoplasm"/>
    <property type="evidence" value="ECO:0007669"/>
    <property type="project" value="UniProtKB-SubCell"/>
</dbReference>
<dbReference type="PANTHER" id="PTHR21342">
    <property type="entry name" value="PHOSPHOPANTETHEINE ADENYLYLTRANSFERASE"/>
    <property type="match status" value="1"/>
</dbReference>
<dbReference type="NCBIfam" id="TIGR00125">
    <property type="entry name" value="cyt_tran_rel"/>
    <property type="match status" value="1"/>
</dbReference>
<dbReference type="GO" id="GO:0004595">
    <property type="term" value="F:pantetheine-phosphate adenylyltransferase activity"/>
    <property type="evidence" value="ECO:0007669"/>
    <property type="project" value="UniProtKB-UniRule"/>
</dbReference>
<feature type="binding site" evidence="9">
    <location>
        <position position="89"/>
    </location>
    <ligand>
        <name>substrate</name>
    </ligand>
</feature>
<sequence>MKERRIGVYAGSFDPFTIGHANIVRRALEVVDELHIVLGHNIQKHSFHTVDDRLEDIRGLYADNPRIVVVSHQGIIAQYASQHDAILIRGLRNVADLESERAMAEVNKERFGVETFCLFSESKYSYVSSSLVRELAAFGEDYSEYIPKREEIYGY</sequence>